<dbReference type="AlphaFoldDB" id="C0QBM2"/>
<comment type="similarity">
    <text evidence="2">Belongs to the DODA-type extradiol aromatic ring-opening dioxygenase family.</text>
</comment>
<dbReference type="GO" id="GO:0008198">
    <property type="term" value="F:ferrous iron binding"/>
    <property type="evidence" value="ECO:0007669"/>
    <property type="project" value="InterPro"/>
</dbReference>
<evidence type="ECO:0000256" key="1">
    <source>
        <dbReference type="ARBA" id="ARBA00001947"/>
    </source>
</evidence>
<dbReference type="InterPro" id="IPR014436">
    <property type="entry name" value="Extradiol_dOase_DODA"/>
</dbReference>
<gene>
    <name evidence="7" type="primary">ligB</name>
    <name evidence="7" type="ordered locus">HRM2_39660</name>
</gene>
<dbReference type="HOGENOM" id="CLU_046582_0_0_7"/>
<dbReference type="STRING" id="177437.HRM2_39660"/>
<evidence type="ECO:0000256" key="3">
    <source>
        <dbReference type="ARBA" id="ARBA00022723"/>
    </source>
</evidence>
<dbReference type="CDD" id="cd07363">
    <property type="entry name" value="45_DOPA_Dioxygenase"/>
    <property type="match status" value="1"/>
</dbReference>
<dbReference type="PANTHER" id="PTHR30096">
    <property type="entry name" value="4,5-DOPA DIOXYGENASE EXTRADIOL-LIKE PROTEIN"/>
    <property type="match status" value="1"/>
</dbReference>
<reference evidence="7 8" key="1">
    <citation type="journal article" date="2009" name="Environ. Microbiol.">
        <title>Genome sequence of Desulfobacterium autotrophicum HRM2, a marine sulfate reducer oxidizing organic carbon completely to carbon dioxide.</title>
        <authorList>
            <person name="Strittmatter A.W."/>
            <person name="Liesegang H."/>
            <person name="Rabus R."/>
            <person name="Decker I."/>
            <person name="Amann J."/>
            <person name="Andres S."/>
            <person name="Henne A."/>
            <person name="Fricke W.F."/>
            <person name="Martinez-Arias R."/>
            <person name="Bartels D."/>
            <person name="Goesmann A."/>
            <person name="Krause L."/>
            <person name="Puehler A."/>
            <person name="Klenk H.P."/>
            <person name="Richter M."/>
            <person name="Schuler M."/>
            <person name="Gloeckner F.O."/>
            <person name="Meyerdierks A."/>
            <person name="Gottschalk G."/>
            <person name="Amann R."/>
        </authorList>
    </citation>
    <scope>NUCLEOTIDE SEQUENCE [LARGE SCALE GENOMIC DNA]</scope>
    <source>
        <strain evidence="8">ATCC 43914 / DSM 3382 / HRM2</strain>
    </source>
</reference>
<dbReference type="PIRSF" id="PIRSF006157">
    <property type="entry name" value="Doxgns_DODA"/>
    <property type="match status" value="1"/>
</dbReference>
<dbReference type="OrthoDB" id="9790889at2"/>
<dbReference type="Pfam" id="PF02900">
    <property type="entry name" value="LigB"/>
    <property type="match status" value="1"/>
</dbReference>
<organism evidence="7 8">
    <name type="scientific">Desulforapulum autotrophicum (strain ATCC 43914 / DSM 3382 / VKM B-1955 / HRM2)</name>
    <name type="common">Desulfobacterium autotrophicum</name>
    <dbReference type="NCBI Taxonomy" id="177437"/>
    <lineage>
        <taxon>Bacteria</taxon>
        <taxon>Pseudomonadati</taxon>
        <taxon>Thermodesulfobacteriota</taxon>
        <taxon>Desulfobacteria</taxon>
        <taxon>Desulfobacterales</taxon>
        <taxon>Desulfobacteraceae</taxon>
        <taxon>Desulforapulum</taxon>
    </lineage>
</organism>
<keyword evidence="4" id="KW-0862">Zinc</keyword>
<keyword evidence="5" id="KW-0560">Oxidoreductase</keyword>
<dbReference type="Proteomes" id="UP000000442">
    <property type="component" value="Chromosome"/>
</dbReference>
<evidence type="ECO:0000256" key="2">
    <source>
        <dbReference type="ARBA" id="ARBA00007581"/>
    </source>
</evidence>
<comment type="cofactor">
    <cofactor evidence="1">
        <name>Zn(2+)</name>
        <dbReference type="ChEBI" id="CHEBI:29105"/>
    </cofactor>
</comment>
<dbReference type="GO" id="GO:0008270">
    <property type="term" value="F:zinc ion binding"/>
    <property type="evidence" value="ECO:0007669"/>
    <property type="project" value="InterPro"/>
</dbReference>
<dbReference type="EMBL" id="CP001087">
    <property type="protein sequence ID" value="ACN17024.1"/>
    <property type="molecule type" value="Genomic_DNA"/>
</dbReference>
<dbReference type="Gene3D" id="3.40.830.10">
    <property type="entry name" value="LigB-like"/>
    <property type="match status" value="1"/>
</dbReference>
<keyword evidence="3" id="KW-0479">Metal-binding</keyword>
<evidence type="ECO:0000313" key="8">
    <source>
        <dbReference type="Proteomes" id="UP000000442"/>
    </source>
</evidence>
<proteinExistence type="inferred from homology"/>
<accession>C0QBM2</accession>
<dbReference type="PANTHER" id="PTHR30096:SF0">
    <property type="entry name" value="4,5-DOPA DIOXYGENASE EXTRADIOL-LIKE PROTEIN"/>
    <property type="match status" value="1"/>
</dbReference>
<dbReference type="SUPFAM" id="SSF53213">
    <property type="entry name" value="LigB-like"/>
    <property type="match status" value="1"/>
</dbReference>
<dbReference type="GO" id="GO:0016702">
    <property type="term" value="F:oxidoreductase activity, acting on single donors with incorporation of molecular oxygen, incorporation of two atoms of oxygen"/>
    <property type="evidence" value="ECO:0007669"/>
    <property type="project" value="UniProtKB-ARBA"/>
</dbReference>
<name>C0QBM2_DESAH</name>
<dbReference type="KEGG" id="dat:HRM2_39660"/>
<keyword evidence="8" id="KW-1185">Reference proteome</keyword>
<evidence type="ECO:0000313" key="7">
    <source>
        <dbReference type="EMBL" id="ACN17024.1"/>
    </source>
</evidence>
<evidence type="ECO:0000259" key="6">
    <source>
        <dbReference type="Pfam" id="PF02900"/>
    </source>
</evidence>
<sequence length="267" mass="30233">MTIKKNTGLNVLYIPHGGGPLPLLDHKGHLELIEFLKEIPEQLEPPDAIIIVSAHWEQSIPTLTASASPPLIYDYYGFAPEAYEIDYPAPGAPRIAEKLLSILEQHKIHAQLDKRWGFDHGMFVPLKLMYPDARIPCIQLSLINGLDPLQHIKLGCALRALRDEKILVLGSGFSFHNMKTFGETGKDPKNIEFDQWLVKTMTDPLLSPSDRQDRLVNWENAPHARYCHPREEHLLPLHVCYGITEMPARLVFHGSVLGKKSCAFLWQ</sequence>
<evidence type="ECO:0000256" key="4">
    <source>
        <dbReference type="ARBA" id="ARBA00022833"/>
    </source>
</evidence>
<dbReference type="InterPro" id="IPR004183">
    <property type="entry name" value="Xdiol_dOase_suB"/>
</dbReference>
<dbReference type="eggNOG" id="COG3384">
    <property type="taxonomic scope" value="Bacteria"/>
</dbReference>
<protein>
    <submittedName>
        <fullName evidence="7">LigB</fullName>
    </submittedName>
</protein>
<dbReference type="RefSeq" id="WP_015905765.1">
    <property type="nucleotide sequence ID" value="NC_012108.1"/>
</dbReference>
<feature type="domain" description="Extradiol ring-cleavage dioxygenase class III enzyme subunit B" evidence="6">
    <location>
        <begin position="34"/>
        <end position="245"/>
    </location>
</feature>
<evidence type="ECO:0000256" key="5">
    <source>
        <dbReference type="ARBA" id="ARBA00023002"/>
    </source>
</evidence>